<evidence type="ECO:0000313" key="7">
    <source>
        <dbReference type="Proteomes" id="UP001367922"/>
    </source>
</evidence>
<proteinExistence type="predicted"/>
<feature type="transmembrane region" description="Helical" evidence="5">
    <location>
        <begin position="6"/>
        <end position="25"/>
    </location>
</feature>
<dbReference type="InterPro" id="IPR003810">
    <property type="entry name" value="Mntp/YtaF"/>
</dbReference>
<keyword evidence="7" id="KW-1185">Reference proteome</keyword>
<dbReference type="Proteomes" id="UP001367922">
    <property type="component" value="Unassembled WGS sequence"/>
</dbReference>
<dbReference type="PANTHER" id="PTHR35529">
    <property type="entry name" value="MANGANESE EFFLUX PUMP MNTP-RELATED"/>
    <property type="match status" value="1"/>
</dbReference>
<feature type="transmembrane region" description="Helical" evidence="5">
    <location>
        <begin position="114"/>
        <end position="133"/>
    </location>
</feature>
<dbReference type="EMBL" id="JBAWSV010000006">
    <property type="protein sequence ID" value="MEI4831282.1"/>
    <property type="molecule type" value="Genomic_DNA"/>
</dbReference>
<keyword evidence="2 5" id="KW-0812">Transmembrane</keyword>
<evidence type="ECO:0000256" key="4">
    <source>
        <dbReference type="ARBA" id="ARBA00023136"/>
    </source>
</evidence>
<dbReference type="PANTHER" id="PTHR35529:SF2">
    <property type="entry name" value="SPORULATION PROTEIN YTAF-RELATED"/>
    <property type="match status" value="1"/>
</dbReference>
<dbReference type="Pfam" id="PF02659">
    <property type="entry name" value="Mntp"/>
    <property type="match status" value="2"/>
</dbReference>
<protein>
    <submittedName>
        <fullName evidence="6">Manganese efflux pump</fullName>
    </submittedName>
</protein>
<evidence type="ECO:0000256" key="3">
    <source>
        <dbReference type="ARBA" id="ARBA00022989"/>
    </source>
</evidence>
<reference evidence="6 7" key="1">
    <citation type="submission" date="2024-01" db="EMBL/GenBank/DDBJ databases">
        <title>Seven novel Bacillus-like species.</title>
        <authorList>
            <person name="Liu G."/>
        </authorList>
    </citation>
    <scope>NUCLEOTIDE SEQUENCE [LARGE SCALE GENOMIC DNA]</scope>
    <source>
        <strain evidence="6 7">FJAT-53711</strain>
    </source>
</reference>
<name>A0ABU8G1G4_9BACI</name>
<feature type="transmembrane region" description="Helical" evidence="5">
    <location>
        <begin position="37"/>
        <end position="61"/>
    </location>
</feature>
<evidence type="ECO:0000313" key="6">
    <source>
        <dbReference type="EMBL" id="MEI4831282.1"/>
    </source>
</evidence>
<gene>
    <name evidence="6" type="ORF">WAX78_17795</name>
</gene>
<feature type="transmembrane region" description="Helical" evidence="5">
    <location>
        <begin position="67"/>
        <end position="87"/>
    </location>
</feature>
<keyword evidence="1" id="KW-1003">Cell membrane</keyword>
<sequence>MHWLSILLIGIGANLDNLGIGLSLGMKKMHMTVMANLFIAIISMLAAYLSVVAGSFISQYISKDTANISGCILLIGLGTWTILSEYLSRPSPILQNPEQVDKDDNNTISWKESFYLGIILSLNCLTMGFGGGMNGLSPIWTAVSVGFFSFVSIMIGSQSGYKLSQTFIGKYSNVLSGLLLIVIGVYEFFA</sequence>
<comment type="caution">
    <text evidence="6">The sequence shown here is derived from an EMBL/GenBank/DDBJ whole genome shotgun (WGS) entry which is preliminary data.</text>
</comment>
<keyword evidence="3 5" id="KW-1133">Transmembrane helix</keyword>
<feature type="transmembrane region" description="Helical" evidence="5">
    <location>
        <begin position="139"/>
        <end position="156"/>
    </location>
</feature>
<dbReference type="RefSeq" id="WP_336483340.1">
    <property type="nucleotide sequence ID" value="NZ_JBAWSV010000006.1"/>
</dbReference>
<evidence type="ECO:0000256" key="5">
    <source>
        <dbReference type="SAM" id="Phobius"/>
    </source>
</evidence>
<keyword evidence="4 5" id="KW-0472">Membrane</keyword>
<organism evidence="6 7">
    <name type="scientific">Bacillus yunxiaonensis</name>
    <dbReference type="NCBI Taxonomy" id="3127665"/>
    <lineage>
        <taxon>Bacteria</taxon>
        <taxon>Bacillati</taxon>
        <taxon>Bacillota</taxon>
        <taxon>Bacilli</taxon>
        <taxon>Bacillales</taxon>
        <taxon>Bacillaceae</taxon>
        <taxon>Bacillus</taxon>
    </lineage>
</organism>
<accession>A0ABU8G1G4</accession>
<feature type="transmembrane region" description="Helical" evidence="5">
    <location>
        <begin position="168"/>
        <end position="189"/>
    </location>
</feature>
<evidence type="ECO:0000256" key="1">
    <source>
        <dbReference type="ARBA" id="ARBA00022475"/>
    </source>
</evidence>
<evidence type="ECO:0000256" key="2">
    <source>
        <dbReference type="ARBA" id="ARBA00022692"/>
    </source>
</evidence>